<dbReference type="EMBL" id="CABFJX010000140">
    <property type="protein sequence ID" value="VTT65394.1"/>
    <property type="molecule type" value="Genomic_DNA"/>
</dbReference>
<evidence type="ECO:0000313" key="2">
    <source>
        <dbReference type="Proteomes" id="UP000760494"/>
    </source>
</evidence>
<dbReference type="Proteomes" id="UP000760494">
    <property type="component" value="Unassembled WGS sequence"/>
</dbReference>
<sequence>SKDVRESPVKADGTEDILSYQGLSVIPLPLTFFRDPSRYLRLDNKCPVDIGKRFETCRHYPRYRALRDAKVMCRRPLHAALTDDIQEDHQLQIQLIDRIGPS</sequence>
<reference evidence="1" key="1">
    <citation type="submission" date="2019-05" db="EMBL/GenBank/DDBJ databases">
        <authorList>
            <person name="Piombo E."/>
        </authorList>
    </citation>
    <scope>NUCLEOTIDE SEQUENCE</scope>
    <source>
        <strain evidence="1">C2S</strain>
    </source>
</reference>
<name>A0A9Q9RIP9_FUSFU</name>
<protein>
    <submittedName>
        <fullName evidence="1">Uncharacterized protein</fullName>
    </submittedName>
</protein>
<proteinExistence type="predicted"/>
<feature type="non-terminal residue" evidence="1">
    <location>
        <position position="1"/>
    </location>
</feature>
<evidence type="ECO:0000313" key="1">
    <source>
        <dbReference type="EMBL" id="VTT65394.1"/>
    </source>
</evidence>
<organism evidence="1 2">
    <name type="scientific">Fusarium fujikuroi</name>
    <name type="common">Bakanae and foot rot disease fungus</name>
    <name type="synonym">Gibberella fujikuroi</name>
    <dbReference type="NCBI Taxonomy" id="5127"/>
    <lineage>
        <taxon>Eukaryota</taxon>
        <taxon>Fungi</taxon>
        <taxon>Dikarya</taxon>
        <taxon>Ascomycota</taxon>
        <taxon>Pezizomycotina</taxon>
        <taxon>Sordariomycetes</taxon>
        <taxon>Hypocreomycetidae</taxon>
        <taxon>Hypocreales</taxon>
        <taxon>Nectriaceae</taxon>
        <taxon>Fusarium</taxon>
        <taxon>Fusarium fujikuroi species complex</taxon>
    </lineage>
</organism>
<gene>
    <name evidence="1" type="ORF">C2S_14698</name>
</gene>
<feature type="non-terminal residue" evidence="1">
    <location>
        <position position="102"/>
    </location>
</feature>
<comment type="caution">
    <text evidence="1">The sequence shown here is derived from an EMBL/GenBank/DDBJ whole genome shotgun (WGS) entry which is preliminary data.</text>
</comment>
<dbReference type="AlphaFoldDB" id="A0A9Q9RIP9"/>
<accession>A0A9Q9RIP9</accession>